<dbReference type="InterPro" id="IPR050963">
    <property type="entry name" value="Sirohydro_Cobaltochel/CbiX"/>
</dbReference>
<name>A0A931HTN3_9BACI</name>
<protein>
    <submittedName>
        <fullName evidence="3">Sirohydrochlorin chelatase</fullName>
    </submittedName>
</protein>
<dbReference type="SUPFAM" id="SSF53800">
    <property type="entry name" value="Chelatase"/>
    <property type="match status" value="1"/>
</dbReference>
<keyword evidence="4" id="KW-1185">Reference proteome</keyword>
<dbReference type="CDD" id="cd03416">
    <property type="entry name" value="CbiX_SirB_N"/>
    <property type="match status" value="1"/>
</dbReference>
<evidence type="ECO:0000256" key="1">
    <source>
        <dbReference type="ARBA" id="ARBA00022723"/>
    </source>
</evidence>
<dbReference type="GO" id="GO:0046872">
    <property type="term" value="F:metal ion binding"/>
    <property type="evidence" value="ECO:0007669"/>
    <property type="project" value="UniProtKB-KW"/>
</dbReference>
<reference evidence="3 4" key="1">
    <citation type="journal article" date="2005" name="Int. J. Syst. Evol. Microbiol.">
        <title>Halobacillus yeomjeoni sp. nov., isolated from a marine solar saltern in Korea.</title>
        <authorList>
            <person name="Yoon J.H."/>
            <person name="Kang S.J."/>
            <person name="Lee C.H."/>
            <person name="Oh H.W."/>
            <person name="Oh T.K."/>
        </authorList>
    </citation>
    <scope>NUCLEOTIDE SEQUENCE [LARGE SCALE GENOMIC DNA]</scope>
    <source>
        <strain evidence="3 4">KCTC 3957</strain>
    </source>
</reference>
<keyword evidence="2" id="KW-0456">Lyase</keyword>
<dbReference type="PANTHER" id="PTHR33542:SF3">
    <property type="entry name" value="SIROHYDROCHLORIN FERROCHELATASE, CHLOROPLASTIC"/>
    <property type="match status" value="1"/>
</dbReference>
<dbReference type="EMBL" id="JADZSC010000001">
    <property type="protein sequence ID" value="MBH0229462.1"/>
    <property type="molecule type" value="Genomic_DNA"/>
</dbReference>
<dbReference type="Gene3D" id="3.40.50.1400">
    <property type="match status" value="2"/>
</dbReference>
<dbReference type="PANTHER" id="PTHR33542">
    <property type="entry name" value="SIROHYDROCHLORIN FERROCHELATASE, CHLOROPLASTIC"/>
    <property type="match status" value="1"/>
</dbReference>
<dbReference type="Pfam" id="PF01903">
    <property type="entry name" value="CbiX"/>
    <property type="match status" value="2"/>
</dbReference>
<evidence type="ECO:0000313" key="4">
    <source>
        <dbReference type="Proteomes" id="UP000614490"/>
    </source>
</evidence>
<dbReference type="GO" id="GO:0016829">
    <property type="term" value="F:lyase activity"/>
    <property type="evidence" value="ECO:0007669"/>
    <property type="project" value="UniProtKB-KW"/>
</dbReference>
<gene>
    <name evidence="3" type="ORF">H0267_04460</name>
</gene>
<dbReference type="AlphaFoldDB" id="A0A931HTN3"/>
<dbReference type="CDD" id="cd03414">
    <property type="entry name" value="CbiX_SirB_C"/>
    <property type="match status" value="1"/>
</dbReference>
<evidence type="ECO:0000256" key="2">
    <source>
        <dbReference type="ARBA" id="ARBA00023239"/>
    </source>
</evidence>
<dbReference type="Proteomes" id="UP000614490">
    <property type="component" value="Unassembled WGS sequence"/>
</dbReference>
<evidence type="ECO:0000313" key="3">
    <source>
        <dbReference type="EMBL" id="MBH0229462.1"/>
    </source>
</evidence>
<keyword evidence="1" id="KW-0479">Metal-binding</keyword>
<accession>A0A931HTN3</accession>
<comment type="caution">
    <text evidence="3">The sequence shown here is derived from an EMBL/GenBank/DDBJ whole genome shotgun (WGS) entry which is preliminary data.</text>
</comment>
<dbReference type="RefSeq" id="WP_197316071.1">
    <property type="nucleotide sequence ID" value="NZ_JADZSC010000001.1"/>
</dbReference>
<sequence length="256" mass="28845">MKAVLYVSHGSRVEKTRKEAISFIHSVQKNIDVPLCGYCFLELATPTVDEAVTHLVEKGATEIAVVPMLLLGAGHYYEDIPDELEEVKKKHPYIHFQYGEPIGVQDRITEILHQRVKEIVDGKSENINVLLVGRGSRHPTTQKAIKNIGEALELRLCGPVVDVCFLAACAPTFEEGLQLSDQRDSEATIVVPYLWFTGILFQSMKKKVNLLKNDREIYLTEYLGHHPAIIRALTDRVQEALQKFELHSPEKTGIHP</sequence>
<organism evidence="3 4">
    <name type="scientific">Halobacillus yeomjeoni</name>
    <dbReference type="NCBI Taxonomy" id="311194"/>
    <lineage>
        <taxon>Bacteria</taxon>
        <taxon>Bacillati</taxon>
        <taxon>Bacillota</taxon>
        <taxon>Bacilli</taxon>
        <taxon>Bacillales</taxon>
        <taxon>Bacillaceae</taxon>
        <taxon>Halobacillus</taxon>
    </lineage>
</organism>
<dbReference type="InterPro" id="IPR002762">
    <property type="entry name" value="CbiX-like"/>
</dbReference>
<proteinExistence type="predicted"/>